<evidence type="ECO:0000313" key="2">
    <source>
        <dbReference type="Proteomes" id="UP001162992"/>
    </source>
</evidence>
<evidence type="ECO:0000313" key="1">
    <source>
        <dbReference type="EMBL" id="KAJ7538664.1"/>
    </source>
</evidence>
<dbReference type="EMBL" id="CM055102">
    <property type="protein sequence ID" value="KAJ7538664.1"/>
    <property type="molecule type" value="Genomic_DNA"/>
</dbReference>
<keyword evidence="2" id="KW-1185">Reference proteome</keyword>
<gene>
    <name evidence="1" type="ORF">O6H91_11G058500</name>
</gene>
<proteinExistence type="predicted"/>
<comment type="caution">
    <text evidence="1">The sequence shown here is derived from an EMBL/GenBank/DDBJ whole genome shotgun (WGS) entry which is preliminary data.</text>
</comment>
<accession>A0ACC2C9C9</accession>
<protein>
    <submittedName>
        <fullName evidence="1">Uncharacterized protein</fullName>
    </submittedName>
</protein>
<reference evidence="2" key="1">
    <citation type="journal article" date="2024" name="Proc. Natl. Acad. Sci. U.S.A.">
        <title>Extraordinary preservation of gene collinearity over three hundred million years revealed in homosporous lycophytes.</title>
        <authorList>
            <person name="Li C."/>
            <person name="Wickell D."/>
            <person name="Kuo L.Y."/>
            <person name="Chen X."/>
            <person name="Nie B."/>
            <person name="Liao X."/>
            <person name="Peng D."/>
            <person name="Ji J."/>
            <person name="Jenkins J."/>
            <person name="Williams M."/>
            <person name="Shu S."/>
            <person name="Plott C."/>
            <person name="Barry K."/>
            <person name="Rajasekar S."/>
            <person name="Grimwood J."/>
            <person name="Han X."/>
            <person name="Sun S."/>
            <person name="Hou Z."/>
            <person name="He W."/>
            <person name="Dai G."/>
            <person name="Sun C."/>
            <person name="Schmutz J."/>
            <person name="Leebens-Mack J.H."/>
            <person name="Li F.W."/>
            <person name="Wang L."/>
        </authorList>
    </citation>
    <scope>NUCLEOTIDE SEQUENCE [LARGE SCALE GENOMIC DNA]</scope>
    <source>
        <strain evidence="2">cv. PW_Plant_1</strain>
    </source>
</reference>
<name>A0ACC2C9C9_DIPCM</name>
<dbReference type="Proteomes" id="UP001162992">
    <property type="component" value="Chromosome 11"/>
</dbReference>
<sequence length="1709" mass="191987">MGNSEMDPIVNLCAFNISSRAASLEEVADDRSQLMIRIQSICLGLKKLEIVGKSALIASLSFDSIDAAKEAVIGIWELRLQGIHHLTPVLASSIGFGDEAEIESSMDEGIRLAFLVHIVSLRDSEAVEKCRKEANYVHQKLSDVQAQLKRLHVFEEWQKLQNLKRDLSLQHHSLILRLSEFSRALDYLECYIKSRGSSKWSSYFVNGNADSENWQALEIEKECSWQQLHCLLQREYHRFQVALPLYARRSDILYHIQANQVILLIGETGSGKSTQLVQYLADTGLSRDGKCIVCTQPRKVAAMALTQRVAHECMGCYRQAFSVRCFANSVFKKQQAFDITYMTDYALLQFCINDENLGQFSCVVVDEAHERSLNTDLLLALLKSCLPRRPDLKVIIMSASPDTELLSTYFDGCKIVQVPGRAFPVDIWYESDSADIPDALDVNESDYAFRVVQKVSAINDLAEEGNILAFLTSQAEVEWACGQSFRGSALVLPFHGKLQHEDQLRVFEERPSNVRKIVFATNLAETSLTIPGVRYVVDSGMAKDSFFDPKTGVNALEVGFIDQSAALQRAGRAGRTQPGICYRLYSKLQFEKMEHHRKPEILRVHLGVAILKLLALGIKEPETFNFVQAPSSEAISSALKTLHHLGAIEKHSTWKLTTLGLQLQKLGMEPRTGKVLLDCIARGYGREGLALAALMSSFGTIFFRAGTEEEKARADRLKMKFCHPDSDLFTLLLVYKEWEMIPFKSKKRWCLNNSINHKTLQRCQELIKELESCLYYELNIEVCRCWGWSSNSAKSDSIILQKIILSVLVDNLAVFSGHERLGYDVISSMQNAYLHPSSAVLVYGNMPKWVIFVQLICTSTKFLHCVTVIDPEWLHEESVFCYNVQLIESSVLHSIVFSNLGAQLLRNICGKQNQKLIQLKNLIRREERRCIIDPDYEKNELRVLVTSNDLQFAKDIVEEVVQRERRWLHNQCVERRLFQKVSELDSPAMLFGAGAMVRDILMPGEFASVEVFHPEPSLINEAEILVLFDKCGEGIGSVQRCYQASRKGALKKWGVITLRSFTSAKLAVDWISEKQMGMHALTVVPIKSQKQGNTHKSSLDALKATLTCLRRRANGIAIIKCEAKEVDAVIKSCRGRLVCGSVINCYPDCRRPDSVCIQGLKCNVFSSDVEDELRSILQRPDLHVWTHRRPAPLHPSNAEFQNALVKKISSYVPVSKCEVVVSPLVSDKDQTFKAYVKFDESQLEAAETALHSLHGLVLPNCQPWQALRCLPLFSTSLHCNSLIFKVLKEEFDYVIQDLGQRHKGVTFSKELTRTGGHRIQISATSLSVAAGCRATLEKLMEGTAISDYVHEQGALSILFTREGLSLVKRVEIQTNTYISVDKRIHSVKVYGPKIRKDSAIEKITNAVDQLHEKHKGKEILLRGEDLPQGLMKEVVQQFGADLACLQDIAGVPIKMDHRKQSLHVYGETEAVQKVQSALAGLATTLKGSDIKVVAEECDTDIKCSVCFSPVEDKYSLEGCGHSFCRSCLVDQISSLIHHREGFPLACTYEECGQPFLMADVEALLSNEQQEELQRASLSVFVVASRGSYKFCSTPDCPVVYRASSSGQLFTCPACSVRLCTSCHVEYHEGLSCELYRTYRQDPDTSLQAWRDGKEDVKDCPSCHCVIEKIEGCNHVTCKCGMHVCWICLTHFGDSSACYSHLREMHGGFV</sequence>
<organism evidence="1 2">
    <name type="scientific">Diphasiastrum complanatum</name>
    <name type="common">Issler's clubmoss</name>
    <name type="synonym">Lycopodium complanatum</name>
    <dbReference type="NCBI Taxonomy" id="34168"/>
    <lineage>
        <taxon>Eukaryota</taxon>
        <taxon>Viridiplantae</taxon>
        <taxon>Streptophyta</taxon>
        <taxon>Embryophyta</taxon>
        <taxon>Tracheophyta</taxon>
        <taxon>Lycopodiopsida</taxon>
        <taxon>Lycopodiales</taxon>
        <taxon>Lycopodiaceae</taxon>
        <taxon>Lycopodioideae</taxon>
        <taxon>Diphasiastrum</taxon>
    </lineage>
</organism>